<gene>
    <name evidence="2" type="ORF">GOP47_0002581</name>
</gene>
<name>A0A9D4ZP89_ADICA</name>
<evidence type="ECO:0000313" key="3">
    <source>
        <dbReference type="Proteomes" id="UP000886520"/>
    </source>
</evidence>
<proteinExistence type="predicted"/>
<accession>A0A9D4ZP89</accession>
<dbReference type="Proteomes" id="UP000886520">
    <property type="component" value="Chromosome 3"/>
</dbReference>
<feature type="compositionally biased region" description="Gly residues" evidence="1">
    <location>
        <begin position="151"/>
        <end position="171"/>
    </location>
</feature>
<dbReference type="AlphaFoldDB" id="A0A9D4ZP89"/>
<evidence type="ECO:0000256" key="1">
    <source>
        <dbReference type="SAM" id="MobiDB-lite"/>
    </source>
</evidence>
<keyword evidence="3" id="KW-1185">Reference proteome</keyword>
<reference evidence="2" key="1">
    <citation type="submission" date="2021-01" db="EMBL/GenBank/DDBJ databases">
        <title>Adiantum capillus-veneris genome.</title>
        <authorList>
            <person name="Fang Y."/>
            <person name="Liao Q."/>
        </authorList>
    </citation>
    <scope>NUCLEOTIDE SEQUENCE</scope>
    <source>
        <strain evidence="2">H3</strain>
        <tissue evidence="2">Leaf</tissue>
    </source>
</reference>
<organism evidence="2 3">
    <name type="scientific">Adiantum capillus-veneris</name>
    <name type="common">Maidenhair fern</name>
    <dbReference type="NCBI Taxonomy" id="13818"/>
    <lineage>
        <taxon>Eukaryota</taxon>
        <taxon>Viridiplantae</taxon>
        <taxon>Streptophyta</taxon>
        <taxon>Embryophyta</taxon>
        <taxon>Tracheophyta</taxon>
        <taxon>Polypodiopsida</taxon>
        <taxon>Polypodiidae</taxon>
        <taxon>Polypodiales</taxon>
        <taxon>Pteridineae</taxon>
        <taxon>Pteridaceae</taxon>
        <taxon>Vittarioideae</taxon>
        <taxon>Adiantum</taxon>
    </lineage>
</organism>
<evidence type="ECO:0000313" key="2">
    <source>
        <dbReference type="EMBL" id="KAI5082838.1"/>
    </source>
</evidence>
<feature type="region of interest" description="Disordered" evidence="1">
    <location>
        <begin position="147"/>
        <end position="171"/>
    </location>
</feature>
<comment type="caution">
    <text evidence="2">The sequence shown here is derived from an EMBL/GenBank/DDBJ whole genome shotgun (WGS) entry which is preliminary data.</text>
</comment>
<protein>
    <submittedName>
        <fullName evidence="2">Uncharacterized protein</fullName>
    </submittedName>
</protein>
<sequence>MGWSREGPRWNAKGSSYQRERAWSVLELFSDVLPTTPTRAPWARNRNRNVWSSKARASPQPCLPPPPAPESYCFWETGFMTRKYITCKSNSTILQSSGREAGKAGDNQGGERKPFCNSAAVKQEGLADVRLLHFPVLAFTLTLAGERSSGQRGGWGRGRQLEGGGGGGGGE</sequence>
<dbReference type="EMBL" id="JABFUD020000002">
    <property type="protein sequence ID" value="KAI5082838.1"/>
    <property type="molecule type" value="Genomic_DNA"/>
</dbReference>